<feature type="chain" id="PRO_5043129757" description="Outer membrane protein beta-barrel domain-containing protein" evidence="1">
    <location>
        <begin position="28"/>
        <end position="246"/>
    </location>
</feature>
<dbReference type="Gene3D" id="2.40.160.20">
    <property type="match status" value="1"/>
</dbReference>
<keyword evidence="1" id="KW-0732">Signal</keyword>
<dbReference type="EMBL" id="LKHV01000006">
    <property type="protein sequence ID" value="KRG18599.1"/>
    <property type="molecule type" value="Genomic_DNA"/>
</dbReference>
<organism evidence="2">
    <name type="scientific">Candidatus Berkiella cookevillensis</name>
    <dbReference type="NCBI Taxonomy" id="437022"/>
    <lineage>
        <taxon>Bacteria</taxon>
        <taxon>Pseudomonadati</taxon>
        <taxon>Pseudomonadota</taxon>
        <taxon>Gammaproteobacteria</taxon>
        <taxon>Candidatus Berkiellales</taxon>
        <taxon>Candidatus Berkiellaceae</taxon>
        <taxon>Candidatus Berkiella</taxon>
    </lineage>
</organism>
<evidence type="ECO:0000313" key="3">
    <source>
        <dbReference type="EMBL" id="MCS5707823.1"/>
    </source>
</evidence>
<evidence type="ECO:0000313" key="4">
    <source>
        <dbReference type="Proteomes" id="UP000051494"/>
    </source>
</evidence>
<keyword evidence="4" id="KW-1185">Reference proteome</keyword>
<protein>
    <recommendedName>
        <fullName evidence="5">Outer membrane protein beta-barrel domain-containing protein</fullName>
    </recommendedName>
</protein>
<proteinExistence type="predicted"/>
<dbReference type="AlphaFoldDB" id="A0A0Q9YPY9"/>
<accession>A0A0Q9YPY9</accession>
<dbReference type="RefSeq" id="WP_057624578.1">
    <property type="nucleotide sequence ID" value="NZ_LKHV02000001.1"/>
</dbReference>
<reference evidence="3" key="2">
    <citation type="journal article" date="2016" name="Genome Announc.">
        <title>Draft Genome Sequences of Two Novel Amoeba-Resistant Intranuclear Bacteria, 'Candidatus Berkiella cookevillensis' and 'Candidatus Berkiella aquae'.</title>
        <authorList>
            <person name="Mehari Y.T."/>
            <person name="Arivett B.A."/>
            <person name="Farone A.L."/>
            <person name="Gunderson J.H."/>
            <person name="Farone M.B."/>
        </authorList>
    </citation>
    <scope>NUCLEOTIDE SEQUENCE</scope>
    <source>
        <strain evidence="3">CC99</strain>
    </source>
</reference>
<sequence length="246" mass="27559">MHALKKCLLKFLPTALLILLLPSVTHAAYFFGYPIYPYLGLDLQYRETPLHKGQGDNIFASQFHQGQLYTGVRFLEYFGLELTLSKSNIKNEARVFGGNNVVLGVFIPPAGPTEAHQSHAEFKSFSANVIGFYPIPFDKRCRTELIASMGVARSHPKFIDDLTSLNGVPLAVPQSFTFDKRKTILRLMAGLQYKLTHNIGLRGSISFEDTSRFNTFKSNQPGNIRIISLKDSFIFGLGIYTNTSKD</sequence>
<reference evidence="3" key="3">
    <citation type="submission" date="2021-06" db="EMBL/GenBank/DDBJ databases">
        <title>Genomic Description and Analysis of Intracellular Bacteria, Candidatus Berkiella cookevillensis and Candidatus Berkiella aquae.</title>
        <authorList>
            <person name="Kidane D.T."/>
            <person name="Mehari Y.T."/>
            <person name="Rice F.C."/>
            <person name="Arivett B.A."/>
            <person name="Farone A.L."/>
            <person name="Berk S.G."/>
            <person name="Farone M.B."/>
        </authorList>
    </citation>
    <scope>NUCLEOTIDE SEQUENCE</scope>
    <source>
        <strain evidence="3">CC99</strain>
    </source>
</reference>
<dbReference type="Proteomes" id="UP000051494">
    <property type="component" value="Unassembled WGS sequence"/>
</dbReference>
<reference evidence="2" key="1">
    <citation type="submission" date="2015-09" db="EMBL/GenBank/DDBJ databases">
        <title>Draft Genome Sequences of Two Novel Amoeba-resistant Intranuclear Bacteria, Candidatus Berkiella cookevillensis and Candidatus Berkiella aquae.</title>
        <authorList>
            <person name="Mehari Y.T."/>
            <person name="Arivett B.A."/>
            <person name="Farone A.L."/>
            <person name="Gunderson J.H."/>
            <person name="Farone M.B."/>
        </authorList>
    </citation>
    <scope>NUCLEOTIDE SEQUENCE [LARGE SCALE GENOMIC DNA]</scope>
    <source>
        <strain evidence="2">CC99</strain>
    </source>
</reference>
<gene>
    <name evidence="3" type="ORF">CC99x_002780</name>
    <name evidence="2" type="ORF">CC99x_01486</name>
</gene>
<dbReference type="EMBL" id="LKHV02000001">
    <property type="protein sequence ID" value="MCS5707823.1"/>
    <property type="molecule type" value="Genomic_DNA"/>
</dbReference>
<name>A0A0Q9YPY9_9GAMM</name>
<dbReference type="SUPFAM" id="SSF56925">
    <property type="entry name" value="OMPA-like"/>
    <property type="match status" value="1"/>
</dbReference>
<evidence type="ECO:0000313" key="2">
    <source>
        <dbReference type="EMBL" id="KRG18599.1"/>
    </source>
</evidence>
<evidence type="ECO:0000256" key="1">
    <source>
        <dbReference type="SAM" id="SignalP"/>
    </source>
</evidence>
<evidence type="ECO:0008006" key="5">
    <source>
        <dbReference type="Google" id="ProtNLM"/>
    </source>
</evidence>
<dbReference type="InterPro" id="IPR011250">
    <property type="entry name" value="OMP/PagP_B-barrel"/>
</dbReference>
<feature type="signal peptide" evidence="1">
    <location>
        <begin position="1"/>
        <end position="27"/>
    </location>
</feature>
<comment type="caution">
    <text evidence="2">The sequence shown here is derived from an EMBL/GenBank/DDBJ whole genome shotgun (WGS) entry which is preliminary data.</text>
</comment>